<feature type="non-terminal residue" evidence="1">
    <location>
        <position position="99"/>
    </location>
</feature>
<proteinExistence type="predicted"/>
<protein>
    <submittedName>
        <fullName evidence="1">Uncharacterized protein</fullName>
    </submittedName>
</protein>
<dbReference type="InterPro" id="IPR036615">
    <property type="entry name" value="Mur_ligase_C_dom_sf"/>
</dbReference>
<comment type="caution">
    <text evidence="1">The sequence shown here is derived from an EMBL/GenBank/DDBJ whole genome shotgun (WGS) entry which is preliminary data.</text>
</comment>
<sequence length="99" mass="11773">KLVFEIKENFQYEKLHLIFAVLSDKDAKKMLQIIWSITDNLIITESKSFRRYPYEKLYILAKKVKKEMKVGPPKIFKRKTISNSIDLAMKFSKENDLIC</sequence>
<accession>X1FEJ3</accession>
<dbReference type="EMBL" id="BART01040282">
    <property type="protein sequence ID" value="GAH27834.1"/>
    <property type="molecule type" value="Genomic_DNA"/>
</dbReference>
<feature type="non-terminal residue" evidence="1">
    <location>
        <position position="1"/>
    </location>
</feature>
<organism evidence="1">
    <name type="scientific">marine sediment metagenome</name>
    <dbReference type="NCBI Taxonomy" id="412755"/>
    <lineage>
        <taxon>unclassified sequences</taxon>
        <taxon>metagenomes</taxon>
        <taxon>ecological metagenomes</taxon>
    </lineage>
</organism>
<dbReference type="Gene3D" id="3.90.190.20">
    <property type="entry name" value="Mur ligase, C-terminal domain"/>
    <property type="match status" value="1"/>
</dbReference>
<dbReference type="SUPFAM" id="SSF53244">
    <property type="entry name" value="MurD-like peptide ligases, peptide-binding domain"/>
    <property type="match status" value="1"/>
</dbReference>
<evidence type="ECO:0000313" key="1">
    <source>
        <dbReference type="EMBL" id="GAH27834.1"/>
    </source>
</evidence>
<reference evidence="1" key="1">
    <citation type="journal article" date="2014" name="Front. Microbiol.">
        <title>High frequency of phylogenetically diverse reductive dehalogenase-homologous genes in deep subseafloor sedimentary metagenomes.</title>
        <authorList>
            <person name="Kawai M."/>
            <person name="Futagami T."/>
            <person name="Toyoda A."/>
            <person name="Takaki Y."/>
            <person name="Nishi S."/>
            <person name="Hori S."/>
            <person name="Arai W."/>
            <person name="Tsubouchi T."/>
            <person name="Morono Y."/>
            <person name="Uchiyama I."/>
            <person name="Ito T."/>
            <person name="Fujiyama A."/>
            <person name="Inagaki F."/>
            <person name="Takami H."/>
        </authorList>
    </citation>
    <scope>NUCLEOTIDE SEQUENCE</scope>
    <source>
        <strain evidence="1">Expedition CK06-06</strain>
    </source>
</reference>
<name>X1FEJ3_9ZZZZ</name>
<dbReference type="GO" id="GO:0016881">
    <property type="term" value="F:acid-amino acid ligase activity"/>
    <property type="evidence" value="ECO:0007669"/>
    <property type="project" value="InterPro"/>
</dbReference>
<dbReference type="AlphaFoldDB" id="X1FEJ3"/>
<gene>
    <name evidence="1" type="ORF">S01H4_65673</name>
</gene>